<comment type="caution">
    <text evidence="1">The sequence shown here is derived from an EMBL/GenBank/DDBJ whole genome shotgun (WGS) entry which is preliminary data.</text>
</comment>
<name>A0A699QSB1_TANCI</name>
<feature type="non-terminal residue" evidence="1">
    <location>
        <position position="1"/>
    </location>
</feature>
<proteinExistence type="predicted"/>
<gene>
    <name evidence="1" type="ORF">Tci_848505</name>
</gene>
<evidence type="ECO:0000313" key="1">
    <source>
        <dbReference type="EMBL" id="GFC76535.1"/>
    </source>
</evidence>
<dbReference type="AlphaFoldDB" id="A0A699QSB1"/>
<reference evidence="1" key="1">
    <citation type="journal article" date="2019" name="Sci. Rep.">
        <title>Draft genome of Tanacetum cinerariifolium, the natural source of mosquito coil.</title>
        <authorList>
            <person name="Yamashiro T."/>
            <person name="Shiraishi A."/>
            <person name="Satake H."/>
            <person name="Nakayama K."/>
        </authorList>
    </citation>
    <scope>NUCLEOTIDE SEQUENCE</scope>
</reference>
<protein>
    <submittedName>
        <fullName evidence="1">Uncharacterized protein</fullName>
    </submittedName>
</protein>
<organism evidence="1">
    <name type="scientific">Tanacetum cinerariifolium</name>
    <name type="common">Dalmatian daisy</name>
    <name type="synonym">Chrysanthemum cinerariifolium</name>
    <dbReference type="NCBI Taxonomy" id="118510"/>
    <lineage>
        <taxon>Eukaryota</taxon>
        <taxon>Viridiplantae</taxon>
        <taxon>Streptophyta</taxon>
        <taxon>Embryophyta</taxon>
        <taxon>Tracheophyta</taxon>
        <taxon>Spermatophyta</taxon>
        <taxon>Magnoliopsida</taxon>
        <taxon>eudicotyledons</taxon>
        <taxon>Gunneridae</taxon>
        <taxon>Pentapetalae</taxon>
        <taxon>asterids</taxon>
        <taxon>campanulids</taxon>
        <taxon>Asterales</taxon>
        <taxon>Asteraceae</taxon>
        <taxon>Asteroideae</taxon>
        <taxon>Anthemideae</taxon>
        <taxon>Anthemidinae</taxon>
        <taxon>Tanacetum</taxon>
    </lineage>
</organism>
<dbReference type="EMBL" id="BKCJ011056769">
    <property type="protein sequence ID" value="GFC76535.1"/>
    <property type="molecule type" value="Genomic_DNA"/>
</dbReference>
<sequence>DNLCIFGALSDNFFFIENKLIPSKYPQLLLEDNKLDKKSFKEKIPTHPQEDLLYNQIATYPCHVRNFPDPIFYLTGLKASWKHSPKKPIIYHCGHEMDFRSFMMEEVDGDINFLLGEGSSPSTKSVNNELL</sequence>
<accession>A0A699QSB1</accession>